<dbReference type="InterPro" id="IPR018580">
    <property type="entry name" value="Uncharacterised_YfhO"/>
</dbReference>
<reference evidence="2 3" key="1">
    <citation type="submission" date="2019-02" db="EMBL/GenBank/DDBJ databases">
        <title>Deep-cultivation of Planctomycetes and their phenomic and genomic characterization uncovers novel biology.</title>
        <authorList>
            <person name="Wiegand S."/>
            <person name="Jogler M."/>
            <person name="Boedeker C."/>
            <person name="Pinto D."/>
            <person name="Vollmers J."/>
            <person name="Rivas-Marin E."/>
            <person name="Kohn T."/>
            <person name="Peeters S.H."/>
            <person name="Heuer A."/>
            <person name="Rast P."/>
            <person name="Oberbeckmann S."/>
            <person name="Bunk B."/>
            <person name="Jeske O."/>
            <person name="Meyerdierks A."/>
            <person name="Storesund J.E."/>
            <person name="Kallscheuer N."/>
            <person name="Luecker S."/>
            <person name="Lage O.M."/>
            <person name="Pohl T."/>
            <person name="Merkel B.J."/>
            <person name="Hornburger P."/>
            <person name="Mueller R.-W."/>
            <person name="Bruemmer F."/>
            <person name="Labrenz M."/>
            <person name="Spormann A.M."/>
            <person name="Op Den Camp H."/>
            <person name="Overmann J."/>
            <person name="Amann R."/>
            <person name="Jetten M.S.M."/>
            <person name="Mascher T."/>
            <person name="Medema M.H."/>
            <person name="Devos D.P."/>
            <person name="Kaster A.-K."/>
            <person name="Ovreas L."/>
            <person name="Rohde M."/>
            <person name="Galperin M.Y."/>
            <person name="Jogler C."/>
        </authorList>
    </citation>
    <scope>NUCLEOTIDE SEQUENCE [LARGE SCALE GENOMIC DNA]</scope>
    <source>
        <strain evidence="2 3">Enr8</strain>
    </source>
</reference>
<feature type="transmembrane region" description="Helical" evidence="1">
    <location>
        <begin position="386"/>
        <end position="404"/>
    </location>
</feature>
<name>A0A5C5VNV8_9BACT</name>
<dbReference type="AlphaFoldDB" id="A0A5C5VNV8"/>
<feature type="transmembrane region" description="Helical" evidence="1">
    <location>
        <begin position="88"/>
        <end position="112"/>
    </location>
</feature>
<feature type="transmembrane region" description="Helical" evidence="1">
    <location>
        <begin position="12"/>
        <end position="38"/>
    </location>
</feature>
<organism evidence="2 3">
    <name type="scientific">Blastopirellula retiformator</name>
    <dbReference type="NCBI Taxonomy" id="2527970"/>
    <lineage>
        <taxon>Bacteria</taxon>
        <taxon>Pseudomonadati</taxon>
        <taxon>Planctomycetota</taxon>
        <taxon>Planctomycetia</taxon>
        <taxon>Pirellulales</taxon>
        <taxon>Pirellulaceae</taxon>
        <taxon>Blastopirellula</taxon>
    </lineage>
</organism>
<keyword evidence="1" id="KW-1133">Transmembrane helix</keyword>
<dbReference type="Proteomes" id="UP000318878">
    <property type="component" value="Unassembled WGS sequence"/>
</dbReference>
<gene>
    <name evidence="2" type="ORF">Enr8_14720</name>
</gene>
<feature type="transmembrane region" description="Helical" evidence="1">
    <location>
        <begin position="586"/>
        <end position="608"/>
    </location>
</feature>
<feature type="transmembrane region" description="Helical" evidence="1">
    <location>
        <begin position="871"/>
        <end position="891"/>
    </location>
</feature>
<feature type="transmembrane region" description="Helical" evidence="1">
    <location>
        <begin position="247"/>
        <end position="265"/>
    </location>
</feature>
<feature type="transmembrane region" description="Helical" evidence="1">
    <location>
        <begin position="512"/>
        <end position="539"/>
    </location>
</feature>
<protein>
    <submittedName>
        <fullName evidence="2">Bacterial membrane protein YfhO</fullName>
    </submittedName>
</protein>
<sequence>MSNRARRLRHAFVPLIPLTALLVLFFGPAIFGSASFVFRDAAHFYYPLFAFTQSVWGEGRIPMWNPYDGVGMPLLAEPSASVFYPGKLLFALPIAFPTALRLYVIGHFGLAYLTSYNAARRLGISRSGAILTAISYSFGGYVVATHANVIFLVGAAWAPLALLAGVRLASDVPNSPLIFSTDCVIARMRSQNNDVSRYLASREELCSEPGEVGKCHDGIFQQAAKKSAAPLLALSLAMMILGGDPQAAFHLALVAGCFFLCRHWRSLRTPLLFVRRGVPLAAAILLAAGLAAVQILPTMQWAARSRRSLVNQPRTIYSYAQRALLGEEVSADVLLGKVEQGTHEREAYQFSLGPWRWPELIWANFGGKMYPRNQRWTNAIPAEGRVWAPSLYVGGTSIVLAMIGGWTLRRQTLGKLLMALTAIGVIGSLGWYGIGWLLIELGHDLRLWSKESLGVGEPFGGLYWLLNCGLPGYASFRYPAKLWLLAALAGSLLTGFGFDAERERGFRWLTRLMLVLAAISCIALSSATLLKAKIIAAASDLPPDLLFGPLDGAAAAVDLQLGISLSIVAAVIVIAVTFLGRSRPAIIAPLLVALMVADLYVGLSWTIATAPDSLWESCAYSAEYQTANRWYRRLSANDYPPEFADKTSADRQVEGLRFDRRSLFPRYYLLEKVGSIVPSNSLAPADYTLLLDTLRAERTDFEMAELLSAAGVIRLDRDYPSGQMMLHGPRPKAIPMAWIADGQRSFPLDDLRSGAIWREAADALNQRQGRLVLLHDEETAPQLSGPSRNEIIDQIVYDRVHDDVIELDVSLAKPSYVVVQEYYDAGWVAEIELEDGQTITAPTERANVVFQAIALPAGRHQVTLRYAPPSFYWGASISLASVLALALWAAFACRPRK</sequence>
<feature type="transmembrane region" description="Helical" evidence="1">
    <location>
        <begin position="277"/>
        <end position="296"/>
    </location>
</feature>
<keyword evidence="1" id="KW-0812">Transmembrane</keyword>
<evidence type="ECO:0000313" key="2">
    <source>
        <dbReference type="EMBL" id="TWT39770.1"/>
    </source>
</evidence>
<dbReference type="PANTHER" id="PTHR38454:SF1">
    <property type="entry name" value="INTEGRAL MEMBRANE PROTEIN"/>
    <property type="match status" value="1"/>
</dbReference>
<feature type="transmembrane region" description="Helical" evidence="1">
    <location>
        <begin position="482"/>
        <end position="500"/>
    </location>
</feature>
<dbReference type="PANTHER" id="PTHR38454">
    <property type="entry name" value="INTEGRAL MEMBRANE PROTEIN-RELATED"/>
    <property type="match status" value="1"/>
</dbReference>
<evidence type="ECO:0000256" key="1">
    <source>
        <dbReference type="SAM" id="Phobius"/>
    </source>
</evidence>
<dbReference type="RefSeq" id="WP_146429909.1">
    <property type="nucleotide sequence ID" value="NZ_SJPF01000001.1"/>
</dbReference>
<accession>A0A5C5VNV8</accession>
<comment type="caution">
    <text evidence="2">The sequence shown here is derived from an EMBL/GenBank/DDBJ whole genome shotgun (WGS) entry which is preliminary data.</text>
</comment>
<keyword evidence="3" id="KW-1185">Reference proteome</keyword>
<feature type="transmembrane region" description="Helical" evidence="1">
    <location>
        <begin position="416"/>
        <end position="439"/>
    </location>
</feature>
<feature type="transmembrane region" description="Helical" evidence="1">
    <location>
        <begin position="559"/>
        <end position="579"/>
    </location>
</feature>
<dbReference type="EMBL" id="SJPF01000001">
    <property type="protein sequence ID" value="TWT39770.1"/>
    <property type="molecule type" value="Genomic_DNA"/>
</dbReference>
<dbReference type="OrthoDB" id="231679at2"/>
<proteinExistence type="predicted"/>
<evidence type="ECO:0000313" key="3">
    <source>
        <dbReference type="Proteomes" id="UP000318878"/>
    </source>
</evidence>
<keyword evidence="1" id="KW-0472">Membrane</keyword>